<dbReference type="PANTHER" id="PTHR15131:SF3">
    <property type="entry name" value="SNRNA-ACTIVATING PROTEIN COMPLEX SUBUNIT 1"/>
    <property type="match status" value="1"/>
</dbReference>
<evidence type="ECO:0000313" key="2">
    <source>
        <dbReference type="EMBL" id="GBP67709.1"/>
    </source>
</evidence>
<keyword evidence="3" id="KW-1185">Reference proteome</keyword>
<dbReference type="GO" id="GO:0043565">
    <property type="term" value="F:sequence-specific DNA binding"/>
    <property type="evidence" value="ECO:0007669"/>
    <property type="project" value="TreeGrafter"/>
</dbReference>
<dbReference type="AlphaFoldDB" id="A0A4C1XZI2"/>
<dbReference type="Pfam" id="PF09808">
    <property type="entry name" value="SNAPC1"/>
    <property type="match status" value="1"/>
</dbReference>
<dbReference type="PANTHER" id="PTHR15131">
    <property type="entry name" value="SMALL NUCLEAR RNA ACTIVATING COMPLEX, POLYPEPTIDE 1"/>
    <property type="match status" value="1"/>
</dbReference>
<evidence type="ECO:0000313" key="3">
    <source>
        <dbReference type="Proteomes" id="UP000299102"/>
    </source>
</evidence>
<dbReference type="OrthoDB" id="20127at2759"/>
<sequence length="558" mass="63528">MNVSELALPPAPRGIAAHAFRYCFSYQLLLRSDVRVKSSYLKISKQPEITLVYIADGFEEDCEALLQRYLICNIHNYQAFCKIWKEMKFSYIFHGRISTAELGEFSEEVLHIVKKILVKKINNMEEAIGAMFLLYGLVHLQPFKKFAHIRLVPEDVSAINKIEAFAREHKRYDVLFILGSLLIEGPVQYHLADKEYGLERSMKKSFEETVSIEKLSLMKGVLYQNMELLDVLQAETNISQKYKNAKSILHAGPGKHQPQHELDYSNEHLAGELISSLKQLLRCGTFFEKMSNGKQIISNTAEPGTTVVHATEIKQRAMRNMITPMRHLLSIHAVDSKEPSKESINQKLIKDSNSKRDSRKILDISLKGKSKRRKILPHTPKEESMMVDCTLPNDGGVNNLEAVDVASLPILTENSEIKTVSAVIEFIDEIEAPSKRSETSTAVGNESELNERNPASDEISLEDSNVEKDLKIRRVPYYKKSTLNKLGMLPIANVTEHHPKRKTGFQPKRADHDELAYESDDENNELFQQQEAESEELHWTENPFGEVLTNNLIIVPPD</sequence>
<accession>A0A4C1XZI2</accession>
<dbReference type="InterPro" id="IPR019188">
    <property type="entry name" value="SNAPC1"/>
</dbReference>
<dbReference type="GO" id="GO:0019185">
    <property type="term" value="C:snRNA-activating protein complex"/>
    <property type="evidence" value="ECO:0007669"/>
    <property type="project" value="TreeGrafter"/>
</dbReference>
<feature type="region of interest" description="Disordered" evidence="1">
    <location>
        <begin position="434"/>
        <end position="461"/>
    </location>
</feature>
<dbReference type="Proteomes" id="UP000299102">
    <property type="component" value="Unassembled WGS sequence"/>
</dbReference>
<dbReference type="GO" id="GO:0042796">
    <property type="term" value="P:snRNA transcription by RNA polymerase III"/>
    <property type="evidence" value="ECO:0007669"/>
    <property type="project" value="TreeGrafter"/>
</dbReference>
<dbReference type="GO" id="GO:0042795">
    <property type="term" value="P:snRNA transcription by RNA polymerase II"/>
    <property type="evidence" value="ECO:0007669"/>
    <property type="project" value="TreeGrafter"/>
</dbReference>
<organism evidence="2 3">
    <name type="scientific">Eumeta variegata</name>
    <name type="common">Bagworm moth</name>
    <name type="synonym">Eumeta japonica</name>
    <dbReference type="NCBI Taxonomy" id="151549"/>
    <lineage>
        <taxon>Eukaryota</taxon>
        <taxon>Metazoa</taxon>
        <taxon>Ecdysozoa</taxon>
        <taxon>Arthropoda</taxon>
        <taxon>Hexapoda</taxon>
        <taxon>Insecta</taxon>
        <taxon>Pterygota</taxon>
        <taxon>Neoptera</taxon>
        <taxon>Endopterygota</taxon>
        <taxon>Lepidoptera</taxon>
        <taxon>Glossata</taxon>
        <taxon>Ditrysia</taxon>
        <taxon>Tineoidea</taxon>
        <taxon>Psychidae</taxon>
        <taxon>Oiketicinae</taxon>
        <taxon>Eumeta</taxon>
    </lineage>
</organism>
<evidence type="ECO:0000256" key="1">
    <source>
        <dbReference type="SAM" id="MobiDB-lite"/>
    </source>
</evidence>
<gene>
    <name evidence="2" type="primary">SNAPC1</name>
    <name evidence="2" type="ORF">EVAR_40480_1</name>
</gene>
<comment type="caution">
    <text evidence="2">The sequence shown here is derived from an EMBL/GenBank/DDBJ whole genome shotgun (WGS) entry which is preliminary data.</text>
</comment>
<dbReference type="EMBL" id="BGZK01000989">
    <property type="protein sequence ID" value="GBP67709.1"/>
    <property type="molecule type" value="Genomic_DNA"/>
</dbReference>
<protein>
    <submittedName>
        <fullName evidence="2">snRNA-activating protein complex subunit 1</fullName>
    </submittedName>
</protein>
<proteinExistence type="predicted"/>
<dbReference type="STRING" id="151549.A0A4C1XZI2"/>
<reference evidence="2 3" key="1">
    <citation type="journal article" date="2019" name="Commun. Biol.">
        <title>The bagworm genome reveals a unique fibroin gene that provides high tensile strength.</title>
        <authorList>
            <person name="Kono N."/>
            <person name="Nakamura H."/>
            <person name="Ohtoshi R."/>
            <person name="Tomita M."/>
            <person name="Numata K."/>
            <person name="Arakawa K."/>
        </authorList>
    </citation>
    <scope>NUCLEOTIDE SEQUENCE [LARGE SCALE GENOMIC DNA]</scope>
</reference>
<name>A0A4C1XZI2_EUMVA</name>